<dbReference type="InterPro" id="IPR021243">
    <property type="entry name" value="DUF2804"/>
</dbReference>
<accession>A0A9D1MID1</accession>
<dbReference type="AlphaFoldDB" id="A0A9D1MID1"/>
<protein>
    <submittedName>
        <fullName evidence="1">DUF2804 domain-containing protein</fullName>
    </submittedName>
</protein>
<dbReference type="PANTHER" id="PTHR35868">
    <property type="entry name" value="DUF2804 DOMAIN-CONTAINING PROTEIN-RELATED"/>
    <property type="match status" value="1"/>
</dbReference>
<dbReference type="Pfam" id="PF10974">
    <property type="entry name" value="DUF2804"/>
    <property type="match status" value="1"/>
</dbReference>
<dbReference type="PANTHER" id="PTHR35868:SF3">
    <property type="entry name" value="DUF2804 DOMAIN-CONTAINING PROTEIN"/>
    <property type="match status" value="1"/>
</dbReference>
<organism evidence="1 2">
    <name type="scientific">Candidatus Stercoripulliclostridium merdigallinarum</name>
    <dbReference type="NCBI Taxonomy" id="2840951"/>
    <lineage>
        <taxon>Bacteria</taxon>
        <taxon>Bacillati</taxon>
        <taxon>Bacillota</taxon>
        <taxon>Clostridia</taxon>
        <taxon>Eubacteriales</taxon>
        <taxon>Candidatus Stercoripulliclostridium</taxon>
    </lineage>
</organism>
<reference evidence="1" key="1">
    <citation type="submission" date="2020-10" db="EMBL/GenBank/DDBJ databases">
        <authorList>
            <person name="Gilroy R."/>
        </authorList>
    </citation>
    <scope>NUCLEOTIDE SEQUENCE</scope>
    <source>
        <strain evidence="1">18911</strain>
    </source>
</reference>
<evidence type="ECO:0000313" key="2">
    <source>
        <dbReference type="Proteomes" id="UP000824094"/>
    </source>
</evidence>
<name>A0A9D1MID1_9FIRM</name>
<gene>
    <name evidence="1" type="ORF">IAB05_04715</name>
</gene>
<sequence length="337" mass="38381">MNAQTEILEATPLLTAEGEPFKPGYCRKNLYVYNREAVRNKLRLKEWDFYQVSDGKKMLQINFANIALGAAATISYVDLKTGQKKGGAGILPFTVNRCIPPLNSSEPYHFEFAHGGAKFSSDFDGVVRRVSYSDKNFEAAFSARLIGAGESITILFPFKTPARFFYTDKVNCMPAKGYVKYRGETLWEFSEEEAFAVLDWGRGAWPYKNHWYWGNGATRLPDGRIFGFELTWGIGDESNATETMLFMDGKAYKIGAVSLTEEPDGRWMEPWHFVSEDGKFDMVMQPFFDNANPLDLGILQFSCHQVHGLWSGRAEIDGETIEINEMYAFCEKMYNKW</sequence>
<reference evidence="1" key="2">
    <citation type="journal article" date="2021" name="PeerJ">
        <title>Extensive microbial diversity within the chicken gut microbiome revealed by metagenomics and culture.</title>
        <authorList>
            <person name="Gilroy R."/>
            <person name="Ravi A."/>
            <person name="Getino M."/>
            <person name="Pursley I."/>
            <person name="Horton D.L."/>
            <person name="Alikhan N.F."/>
            <person name="Baker D."/>
            <person name="Gharbi K."/>
            <person name="Hall N."/>
            <person name="Watson M."/>
            <person name="Adriaenssens E.M."/>
            <person name="Foster-Nyarko E."/>
            <person name="Jarju S."/>
            <person name="Secka A."/>
            <person name="Antonio M."/>
            <person name="Oren A."/>
            <person name="Chaudhuri R.R."/>
            <person name="La Ragione R."/>
            <person name="Hildebrand F."/>
            <person name="Pallen M.J."/>
        </authorList>
    </citation>
    <scope>NUCLEOTIDE SEQUENCE</scope>
    <source>
        <strain evidence="1">18911</strain>
    </source>
</reference>
<comment type="caution">
    <text evidence="1">The sequence shown here is derived from an EMBL/GenBank/DDBJ whole genome shotgun (WGS) entry which is preliminary data.</text>
</comment>
<evidence type="ECO:0000313" key="1">
    <source>
        <dbReference type="EMBL" id="HIU60672.1"/>
    </source>
</evidence>
<proteinExistence type="predicted"/>
<dbReference type="Proteomes" id="UP000824094">
    <property type="component" value="Unassembled WGS sequence"/>
</dbReference>
<dbReference type="EMBL" id="DVNF01000139">
    <property type="protein sequence ID" value="HIU60672.1"/>
    <property type="molecule type" value="Genomic_DNA"/>
</dbReference>